<evidence type="ECO:0000313" key="12">
    <source>
        <dbReference type="EMBL" id="GIY83509.1"/>
    </source>
</evidence>
<keyword evidence="6" id="KW-0238">DNA-binding</keyword>
<dbReference type="GO" id="GO:0007507">
    <property type="term" value="P:heart development"/>
    <property type="evidence" value="ECO:0007669"/>
    <property type="project" value="UniProtKB-ARBA"/>
</dbReference>
<dbReference type="InterPro" id="IPR002100">
    <property type="entry name" value="TF_MADSbox"/>
</dbReference>
<evidence type="ECO:0000256" key="2">
    <source>
        <dbReference type="ARBA" id="ARBA00022473"/>
    </source>
</evidence>
<organism evidence="12 13">
    <name type="scientific">Caerostris extrusa</name>
    <name type="common">Bark spider</name>
    <name type="synonym">Caerostris bankana</name>
    <dbReference type="NCBI Taxonomy" id="172846"/>
    <lineage>
        <taxon>Eukaryota</taxon>
        <taxon>Metazoa</taxon>
        <taxon>Ecdysozoa</taxon>
        <taxon>Arthropoda</taxon>
        <taxon>Chelicerata</taxon>
        <taxon>Arachnida</taxon>
        <taxon>Araneae</taxon>
        <taxon>Araneomorphae</taxon>
        <taxon>Entelegynae</taxon>
        <taxon>Araneoidea</taxon>
        <taxon>Araneidae</taxon>
        <taxon>Caerostris</taxon>
    </lineage>
</organism>
<name>A0AAV4WP43_CAEEX</name>
<keyword evidence="4" id="KW-0221">Differentiation</keyword>
<feature type="compositionally biased region" description="Polar residues" evidence="10">
    <location>
        <begin position="186"/>
        <end position="206"/>
    </location>
</feature>
<dbReference type="GO" id="GO:0000981">
    <property type="term" value="F:DNA-binding transcription factor activity, RNA polymerase II-specific"/>
    <property type="evidence" value="ECO:0007669"/>
    <property type="project" value="TreeGrafter"/>
</dbReference>
<dbReference type="Proteomes" id="UP001054945">
    <property type="component" value="Unassembled WGS sequence"/>
</dbReference>
<dbReference type="GO" id="GO:0042826">
    <property type="term" value="F:histone deacetylase binding"/>
    <property type="evidence" value="ECO:0007669"/>
    <property type="project" value="TreeGrafter"/>
</dbReference>
<dbReference type="PANTHER" id="PTHR11945">
    <property type="entry name" value="MADS BOX PROTEIN"/>
    <property type="match status" value="1"/>
</dbReference>
<feature type="region of interest" description="Disordered" evidence="10">
    <location>
        <begin position="397"/>
        <end position="448"/>
    </location>
</feature>
<dbReference type="GO" id="GO:0046983">
    <property type="term" value="F:protein dimerization activity"/>
    <property type="evidence" value="ECO:0007669"/>
    <property type="project" value="InterPro"/>
</dbReference>
<feature type="region of interest" description="Disordered" evidence="10">
    <location>
        <begin position="146"/>
        <end position="169"/>
    </location>
</feature>
<dbReference type="InterPro" id="IPR036879">
    <property type="entry name" value="TF_MADSbox_sf"/>
</dbReference>
<keyword evidence="8" id="KW-0804">Transcription</keyword>
<dbReference type="PROSITE" id="PS50066">
    <property type="entry name" value="MADS_BOX_2"/>
    <property type="match status" value="1"/>
</dbReference>
<dbReference type="PROSITE" id="PS00350">
    <property type="entry name" value="MADS_BOX_1"/>
    <property type="match status" value="1"/>
</dbReference>
<dbReference type="CDD" id="cd00265">
    <property type="entry name" value="MADS_MEF2_like"/>
    <property type="match status" value="1"/>
</dbReference>
<dbReference type="GO" id="GO:0000978">
    <property type="term" value="F:RNA polymerase II cis-regulatory region sequence-specific DNA binding"/>
    <property type="evidence" value="ECO:0007669"/>
    <property type="project" value="TreeGrafter"/>
</dbReference>
<keyword evidence="5" id="KW-0805">Transcription regulation</keyword>
<evidence type="ECO:0000313" key="13">
    <source>
        <dbReference type="Proteomes" id="UP001054945"/>
    </source>
</evidence>
<evidence type="ECO:0000256" key="3">
    <source>
        <dbReference type="ARBA" id="ARBA00022553"/>
    </source>
</evidence>
<evidence type="ECO:0000259" key="11">
    <source>
        <dbReference type="PROSITE" id="PS50066"/>
    </source>
</evidence>
<evidence type="ECO:0000256" key="5">
    <source>
        <dbReference type="ARBA" id="ARBA00023015"/>
    </source>
</evidence>
<evidence type="ECO:0000256" key="8">
    <source>
        <dbReference type="ARBA" id="ARBA00023163"/>
    </source>
</evidence>
<protein>
    <submittedName>
        <fullName evidence="12">Myocyte-specific enhancer factor 2C</fullName>
    </submittedName>
</protein>
<evidence type="ECO:0000256" key="10">
    <source>
        <dbReference type="SAM" id="MobiDB-lite"/>
    </source>
</evidence>
<keyword evidence="2" id="KW-0217">Developmental protein</keyword>
<dbReference type="GO" id="GO:0045944">
    <property type="term" value="P:positive regulation of transcription by RNA polymerase II"/>
    <property type="evidence" value="ECO:0007669"/>
    <property type="project" value="InterPro"/>
</dbReference>
<dbReference type="PRINTS" id="PR00404">
    <property type="entry name" value="MADSDOMAIN"/>
</dbReference>
<keyword evidence="3" id="KW-0597">Phosphoprotein</keyword>
<dbReference type="AlphaFoldDB" id="A0AAV4WP43"/>
<dbReference type="SUPFAM" id="SSF55455">
    <property type="entry name" value="SRF-like"/>
    <property type="match status" value="1"/>
</dbReference>
<dbReference type="InterPro" id="IPR022102">
    <property type="entry name" value="HJURP_C"/>
</dbReference>
<keyword evidence="13" id="KW-1185">Reference proteome</keyword>
<keyword evidence="9" id="KW-0539">Nucleus</keyword>
<dbReference type="FunFam" id="3.40.1810.10:FF:000001">
    <property type="entry name" value="Myocyte-specific enhancer factor 2A homolog"/>
    <property type="match status" value="1"/>
</dbReference>
<evidence type="ECO:0000256" key="1">
    <source>
        <dbReference type="ARBA" id="ARBA00004123"/>
    </source>
</evidence>
<dbReference type="EMBL" id="BPLR01016393">
    <property type="protein sequence ID" value="GIY83509.1"/>
    <property type="molecule type" value="Genomic_DNA"/>
</dbReference>
<sequence length="448" mass="49167">MEDLLDPLTLMGCVLNRWLVARSFKGNNLVLFDFVLIFELEGLCKTPIVKKPAMGRKKIQISRITDERNRQVTFTKRKFGLMKKAYELSVLCDCEIALIIFNSTNKLFQYASTDMDKVLLKYTEYNEPHESRTNCDIVEVLNKKESKGSSNSCDSPEPDMEPYSMNRSDPKFQKINEEFEMMMQRNSQVNGNSRCPQGSSIASELSPSPLPVTVSYTPEPNVLDHGPSSVSPQPPPCGNLLDVNRGTNGYQRGSSPCSLPGSISPDGSIDGRHSRQPSPARPNFHVIMPNTSHSPPPPLNCRTLGPTPMVSVSTPNNMSNYPSNLSSFNSSDFHLSPDLNLNSSFNSSGFTHNWSGSSNINSSNSLHMGGSPMPHLTMSSSSAQLSPLSMRIKIEPCASPGRRTPMHGNLSPCHALAHSTSPSPDPPTLDYEGSISKRQKLSADGWGT</sequence>
<comment type="caution">
    <text evidence="12">The sequence shown here is derived from an EMBL/GenBank/DDBJ whole genome shotgun (WGS) entry which is preliminary data.</text>
</comment>
<proteinExistence type="predicted"/>
<comment type="subcellular location">
    <subcellularLocation>
        <location evidence="1">Nucleus</location>
    </subcellularLocation>
</comment>
<evidence type="ECO:0000256" key="4">
    <source>
        <dbReference type="ARBA" id="ARBA00022782"/>
    </source>
</evidence>
<evidence type="ECO:0000256" key="9">
    <source>
        <dbReference type="ARBA" id="ARBA00023242"/>
    </source>
</evidence>
<feature type="compositionally biased region" description="Polar residues" evidence="10">
    <location>
        <begin position="245"/>
        <end position="257"/>
    </location>
</feature>
<dbReference type="PANTHER" id="PTHR11945:SF534">
    <property type="entry name" value="MYOCYTE-SPECIFIC ENHANCER FACTOR 2"/>
    <property type="match status" value="1"/>
</dbReference>
<dbReference type="GO" id="GO:0005634">
    <property type="term" value="C:nucleus"/>
    <property type="evidence" value="ECO:0007669"/>
    <property type="project" value="UniProtKB-SubCell"/>
</dbReference>
<evidence type="ECO:0000256" key="6">
    <source>
        <dbReference type="ARBA" id="ARBA00023125"/>
    </source>
</evidence>
<feature type="domain" description="MADS-box" evidence="11">
    <location>
        <begin position="54"/>
        <end position="114"/>
    </location>
</feature>
<accession>A0AAV4WP43</accession>
<gene>
    <name evidence="12" type="primary">MEF2C</name>
    <name evidence="12" type="ORF">CEXT_540831</name>
</gene>
<evidence type="ECO:0000256" key="7">
    <source>
        <dbReference type="ARBA" id="ARBA00023159"/>
    </source>
</evidence>
<dbReference type="SMART" id="SM00432">
    <property type="entry name" value="MADS"/>
    <property type="match status" value="1"/>
</dbReference>
<reference evidence="12 13" key="1">
    <citation type="submission" date="2021-06" db="EMBL/GenBank/DDBJ databases">
        <title>Caerostris extrusa draft genome.</title>
        <authorList>
            <person name="Kono N."/>
            <person name="Arakawa K."/>
        </authorList>
    </citation>
    <scope>NUCLEOTIDE SEQUENCE [LARGE SCALE GENOMIC DNA]</scope>
</reference>
<feature type="region of interest" description="Disordered" evidence="10">
    <location>
        <begin position="365"/>
        <end position="384"/>
    </location>
</feature>
<dbReference type="InterPro" id="IPR033896">
    <property type="entry name" value="MEF2-like_N"/>
</dbReference>
<dbReference type="Pfam" id="PF00319">
    <property type="entry name" value="SRF-TF"/>
    <property type="match status" value="1"/>
</dbReference>
<dbReference type="Gene3D" id="3.40.1810.10">
    <property type="entry name" value="Transcription factor, MADS-box"/>
    <property type="match status" value="1"/>
</dbReference>
<dbReference type="Pfam" id="PF12347">
    <property type="entry name" value="HJURP_C"/>
    <property type="match status" value="1"/>
</dbReference>
<dbReference type="GO" id="GO:0030154">
    <property type="term" value="P:cell differentiation"/>
    <property type="evidence" value="ECO:0007669"/>
    <property type="project" value="UniProtKB-KW"/>
</dbReference>
<keyword evidence="7" id="KW-0010">Activator</keyword>
<feature type="region of interest" description="Disordered" evidence="10">
    <location>
        <begin position="186"/>
        <end position="300"/>
    </location>
</feature>